<dbReference type="PRINTS" id="PR00455">
    <property type="entry name" value="HTHTETR"/>
</dbReference>
<keyword evidence="2 4" id="KW-0238">DNA-binding</keyword>
<dbReference type="InterPro" id="IPR050109">
    <property type="entry name" value="HTH-type_TetR-like_transc_reg"/>
</dbReference>
<organism evidence="6 7">
    <name type="scientific">Mycobacterium pinniadriaticum</name>
    <dbReference type="NCBI Taxonomy" id="2994102"/>
    <lineage>
        <taxon>Bacteria</taxon>
        <taxon>Bacillati</taxon>
        <taxon>Actinomycetota</taxon>
        <taxon>Actinomycetes</taxon>
        <taxon>Mycobacteriales</taxon>
        <taxon>Mycobacteriaceae</taxon>
        <taxon>Mycobacterium</taxon>
    </lineage>
</organism>
<dbReference type="InterPro" id="IPR036271">
    <property type="entry name" value="Tet_transcr_reg_TetR-rel_C_sf"/>
</dbReference>
<accession>A0ABT3SP91</accession>
<gene>
    <name evidence="6" type="ORF">ORI27_30325</name>
</gene>
<dbReference type="EMBL" id="JAPJDO010000053">
    <property type="protein sequence ID" value="MCX2940993.1"/>
    <property type="molecule type" value="Genomic_DNA"/>
</dbReference>
<keyword evidence="7" id="KW-1185">Reference proteome</keyword>
<sequence>MRHEAAALTGPRRSDASANIARIVAAARAEFARDGASTTLSQIATVAGVADATLYRHFPNRQALAAAVYASVFDAEVKPAILALADAPPEAFIDVLALLEDVMFAQRPLIATLDDLASVTTELILRDRELLEEFVARSQERGNLRTDFTAEEVATFVAMITTASVAMDQPKPLRRRYLALMVDALSPAAAAGTDNADR</sequence>
<keyword evidence="3" id="KW-0804">Transcription</keyword>
<reference evidence="6 7" key="1">
    <citation type="submission" date="2022-11" db="EMBL/GenBank/DDBJ databases">
        <title>Mycobacterium sp. nov.</title>
        <authorList>
            <person name="Papic B."/>
            <person name="Spicic S."/>
            <person name="Duvnjak S."/>
        </authorList>
    </citation>
    <scope>NUCLEOTIDE SEQUENCE [LARGE SCALE GENOMIC DNA]</scope>
    <source>
        <strain evidence="6 7">CVI_P4</strain>
    </source>
</reference>
<dbReference type="RefSeq" id="WP_266000866.1">
    <property type="nucleotide sequence ID" value="NZ_JAPJDN010000053.1"/>
</dbReference>
<dbReference type="Pfam" id="PF00440">
    <property type="entry name" value="TetR_N"/>
    <property type="match status" value="1"/>
</dbReference>
<comment type="caution">
    <text evidence="6">The sequence shown here is derived from an EMBL/GenBank/DDBJ whole genome shotgun (WGS) entry which is preliminary data.</text>
</comment>
<keyword evidence="1" id="KW-0805">Transcription regulation</keyword>
<feature type="domain" description="HTH tetR-type" evidence="5">
    <location>
        <begin position="17"/>
        <end position="76"/>
    </location>
</feature>
<dbReference type="SUPFAM" id="SSF46689">
    <property type="entry name" value="Homeodomain-like"/>
    <property type="match status" value="1"/>
</dbReference>
<evidence type="ECO:0000259" key="5">
    <source>
        <dbReference type="PROSITE" id="PS50977"/>
    </source>
</evidence>
<dbReference type="InterPro" id="IPR009057">
    <property type="entry name" value="Homeodomain-like_sf"/>
</dbReference>
<dbReference type="SUPFAM" id="SSF48498">
    <property type="entry name" value="Tetracyclin repressor-like, C-terminal domain"/>
    <property type="match status" value="1"/>
</dbReference>
<evidence type="ECO:0000313" key="7">
    <source>
        <dbReference type="Proteomes" id="UP001300745"/>
    </source>
</evidence>
<evidence type="ECO:0000256" key="2">
    <source>
        <dbReference type="ARBA" id="ARBA00023125"/>
    </source>
</evidence>
<feature type="DNA-binding region" description="H-T-H motif" evidence="4">
    <location>
        <begin position="39"/>
        <end position="58"/>
    </location>
</feature>
<dbReference type="Proteomes" id="UP001300745">
    <property type="component" value="Unassembled WGS sequence"/>
</dbReference>
<dbReference type="Gene3D" id="1.10.357.10">
    <property type="entry name" value="Tetracycline Repressor, domain 2"/>
    <property type="match status" value="1"/>
</dbReference>
<dbReference type="PROSITE" id="PS50977">
    <property type="entry name" value="HTH_TETR_2"/>
    <property type="match status" value="1"/>
</dbReference>
<evidence type="ECO:0000313" key="6">
    <source>
        <dbReference type="EMBL" id="MCX2940993.1"/>
    </source>
</evidence>
<name>A0ABT3SP91_9MYCO</name>
<proteinExistence type="predicted"/>
<evidence type="ECO:0000256" key="4">
    <source>
        <dbReference type="PROSITE-ProRule" id="PRU00335"/>
    </source>
</evidence>
<dbReference type="InterPro" id="IPR001647">
    <property type="entry name" value="HTH_TetR"/>
</dbReference>
<evidence type="ECO:0000256" key="1">
    <source>
        <dbReference type="ARBA" id="ARBA00023015"/>
    </source>
</evidence>
<protein>
    <submittedName>
        <fullName evidence="6">Helix-turn-helix domain containing protein</fullName>
    </submittedName>
</protein>
<dbReference type="PANTHER" id="PTHR30055:SF234">
    <property type="entry name" value="HTH-TYPE TRANSCRIPTIONAL REGULATOR BETI"/>
    <property type="match status" value="1"/>
</dbReference>
<evidence type="ECO:0000256" key="3">
    <source>
        <dbReference type="ARBA" id="ARBA00023163"/>
    </source>
</evidence>
<dbReference type="PANTHER" id="PTHR30055">
    <property type="entry name" value="HTH-TYPE TRANSCRIPTIONAL REGULATOR RUTR"/>
    <property type="match status" value="1"/>
</dbReference>